<proteinExistence type="predicted"/>
<dbReference type="EMBL" id="FOSR01000002">
    <property type="protein sequence ID" value="SFK39189.1"/>
    <property type="molecule type" value="Genomic_DNA"/>
</dbReference>
<dbReference type="RefSeq" id="WP_092701515.1">
    <property type="nucleotide sequence ID" value="NZ_FOSR01000002.1"/>
</dbReference>
<organism evidence="1 2">
    <name type="scientific">Rhodanobacter glycinis</name>
    <dbReference type="NCBI Taxonomy" id="582702"/>
    <lineage>
        <taxon>Bacteria</taxon>
        <taxon>Pseudomonadati</taxon>
        <taxon>Pseudomonadota</taxon>
        <taxon>Gammaproteobacteria</taxon>
        <taxon>Lysobacterales</taxon>
        <taxon>Rhodanobacteraceae</taxon>
        <taxon>Rhodanobacter</taxon>
    </lineage>
</organism>
<dbReference type="Proteomes" id="UP000198725">
    <property type="component" value="Unassembled WGS sequence"/>
</dbReference>
<reference evidence="2" key="1">
    <citation type="submission" date="2016-10" db="EMBL/GenBank/DDBJ databases">
        <authorList>
            <person name="Varghese N."/>
            <person name="Submissions S."/>
        </authorList>
    </citation>
    <scope>NUCLEOTIDE SEQUENCE [LARGE SCALE GENOMIC DNA]</scope>
    <source>
        <strain evidence="2">MO64</strain>
    </source>
</reference>
<name>A0A1I3Z6M2_9GAMM</name>
<evidence type="ECO:0000313" key="1">
    <source>
        <dbReference type="EMBL" id="SFK39189.1"/>
    </source>
</evidence>
<dbReference type="AlphaFoldDB" id="A0A1I3Z6M2"/>
<protein>
    <recommendedName>
        <fullName evidence="3">4-vinyl reductase 4VR domain-containing protein</fullName>
    </recommendedName>
</protein>
<evidence type="ECO:0008006" key="3">
    <source>
        <dbReference type="Google" id="ProtNLM"/>
    </source>
</evidence>
<accession>A0A1I3Z6M2</accession>
<gene>
    <name evidence="1" type="ORF">SAMN05192579_102209</name>
</gene>
<sequence>MIELEIQTLSETREGLLIDVGGIVVATGFTLLRQRLAQDPHGALLTMVVRGPSRKQRALEDALDAHERIISFEISPFVQGETRPHFAASRKFAHPPVAPRPVVLEPDMPTEAAPATAAPNTAAVAAPVDVFAIPSVVATRQEPLVEAEPPHASEPELELDFILPHPPAPAPTHMEPEPFIAPFVELVPTGPDESAVEAALPKLLGRYPQVFPTLLTLEKTVDATAREQSLWLAGQRLGRWIFNRDYAALGKLDLHEAIERIGTPALGALVEIEHRGEQLHIRHSPLCTEDGHPGCQFFNGYLEGLLGPAVTAEAISIFTLCCRSCGADECVLAIGPDFA</sequence>
<keyword evidence="2" id="KW-1185">Reference proteome</keyword>
<evidence type="ECO:0000313" key="2">
    <source>
        <dbReference type="Proteomes" id="UP000198725"/>
    </source>
</evidence>